<dbReference type="Pfam" id="PF01796">
    <property type="entry name" value="OB_ChsH2_C"/>
    <property type="match status" value="1"/>
</dbReference>
<dbReference type="Proteomes" id="UP000509301">
    <property type="component" value="Chromosome"/>
</dbReference>
<dbReference type="Gene3D" id="6.10.30.10">
    <property type="match status" value="1"/>
</dbReference>
<feature type="domain" description="ChsH2 C-terminal OB-fold" evidence="1">
    <location>
        <begin position="78"/>
        <end position="131"/>
    </location>
</feature>
<evidence type="ECO:0000313" key="3">
    <source>
        <dbReference type="EMBL" id="QKR00068.1"/>
    </source>
</evidence>
<keyword evidence="4" id="KW-1185">Reference proteome</keyword>
<dbReference type="Pfam" id="PF12172">
    <property type="entry name" value="zf-ChsH2"/>
    <property type="match status" value="1"/>
</dbReference>
<dbReference type="InterPro" id="IPR002878">
    <property type="entry name" value="ChsH2_C"/>
</dbReference>
<dbReference type="KEGG" id="mten:GWK48_06490"/>
<feature type="domain" description="ChsH2 rubredoxin-like zinc ribbon" evidence="2">
    <location>
        <begin position="37"/>
        <end position="69"/>
    </location>
</feature>
<dbReference type="PANTHER" id="PTHR34075:SF4">
    <property type="entry name" value="DUF35 DOMAIN-CONTAINING PROTEIN"/>
    <property type="match status" value="1"/>
</dbReference>
<dbReference type="OrthoDB" id="9573at2157"/>
<dbReference type="RefSeq" id="WP_174630689.1">
    <property type="nucleotide sequence ID" value="NZ_CP049074.1"/>
</dbReference>
<dbReference type="AlphaFoldDB" id="A0A6N0NXG3"/>
<evidence type="ECO:0000313" key="4">
    <source>
        <dbReference type="Proteomes" id="UP000509301"/>
    </source>
</evidence>
<dbReference type="InterPro" id="IPR022002">
    <property type="entry name" value="ChsH2_Znr"/>
</dbReference>
<organism evidence="3 4">
    <name type="scientific">Metallosphaera tengchongensis</name>
    <dbReference type="NCBI Taxonomy" id="1532350"/>
    <lineage>
        <taxon>Archaea</taxon>
        <taxon>Thermoproteota</taxon>
        <taxon>Thermoprotei</taxon>
        <taxon>Sulfolobales</taxon>
        <taxon>Sulfolobaceae</taxon>
        <taxon>Metallosphaera</taxon>
    </lineage>
</organism>
<evidence type="ECO:0000259" key="2">
    <source>
        <dbReference type="Pfam" id="PF12172"/>
    </source>
</evidence>
<gene>
    <name evidence="3" type="ORF">GWK48_06490</name>
</gene>
<reference evidence="3 4" key="1">
    <citation type="submission" date="2020-02" db="EMBL/GenBank/DDBJ databases">
        <title>Comparative genome analysis reveals the metabolism and evolution of the thermophilic archaeal genus Metallosphaera.</title>
        <authorList>
            <person name="Jiang C."/>
        </authorList>
    </citation>
    <scope>NUCLEOTIDE SEQUENCE [LARGE SCALE GENOMIC DNA]</scope>
    <source>
        <strain evidence="3 4">Ric-A</strain>
    </source>
</reference>
<dbReference type="GeneID" id="55641582"/>
<name>A0A6N0NXG3_9CREN</name>
<dbReference type="SUPFAM" id="SSF50249">
    <property type="entry name" value="Nucleic acid-binding proteins"/>
    <property type="match status" value="1"/>
</dbReference>
<proteinExistence type="predicted"/>
<dbReference type="InterPro" id="IPR012340">
    <property type="entry name" value="NA-bd_OB-fold"/>
</dbReference>
<dbReference type="EMBL" id="CP049074">
    <property type="protein sequence ID" value="QKR00068.1"/>
    <property type="molecule type" value="Genomic_DNA"/>
</dbReference>
<dbReference type="PANTHER" id="PTHR34075">
    <property type="entry name" value="BLR3430 PROTEIN"/>
    <property type="match status" value="1"/>
</dbReference>
<sequence>MSWDKTGRETDLLTWKDVMEVNSYVYTVGSDGENFLKGLKEGKILGRKCPKCGKVYVPPRMYCEECFVENGEYLELKEAYLETFTVVYYDSDGNRLEKPVTIGLIRFHGASGGLLAYLDGVPEIGRKVEIETYDIPLRVRVK</sequence>
<accession>A0A6N0NXG3</accession>
<dbReference type="InterPro" id="IPR052513">
    <property type="entry name" value="Thioester_dehydratase-like"/>
</dbReference>
<dbReference type="Gene3D" id="2.40.50.140">
    <property type="entry name" value="Nucleic acid-binding proteins"/>
    <property type="match status" value="1"/>
</dbReference>
<evidence type="ECO:0000259" key="1">
    <source>
        <dbReference type="Pfam" id="PF01796"/>
    </source>
</evidence>
<protein>
    <submittedName>
        <fullName evidence="3">Zn-ribbon domain-containing OB-fold protein</fullName>
    </submittedName>
</protein>